<reference evidence="3 4" key="1">
    <citation type="submission" date="2024-04" db="EMBL/GenBank/DDBJ databases">
        <title>Phyllosticta paracitricarpa is synonymous to the EU quarantine fungus P. citricarpa based on phylogenomic analyses.</title>
        <authorList>
            <consortium name="Lawrence Berkeley National Laboratory"/>
            <person name="Van Ingen-Buijs V.A."/>
            <person name="Van Westerhoven A.C."/>
            <person name="Haridas S."/>
            <person name="Skiadas P."/>
            <person name="Martin F."/>
            <person name="Groenewald J.Z."/>
            <person name="Crous P.W."/>
            <person name="Seidl M.F."/>
        </authorList>
    </citation>
    <scope>NUCLEOTIDE SEQUENCE [LARGE SCALE GENOMIC DNA]</scope>
    <source>
        <strain evidence="3 4">CBS 122670</strain>
    </source>
</reference>
<accession>A0ABR1MFY0</accession>
<dbReference type="Proteomes" id="UP001365128">
    <property type="component" value="Unassembled WGS sequence"/>
</dbReference>
<gene>
    <name evidence="3" type="ORF">IWX46DRAFT_50905</name>
</gene>
<keyword evidence="2" id="KW-0732">Signal</keyword>
<keyword evidence="4" id="KW-1185">Reference proteome</keyword>
<feature type="region of interest" description="Disordered" evidence="1">
    <location>
        <begin position="225"/>
        <end position="246"/>
    </location>
</feature>
<organism evidence="3 4">
    <name type="scientific">Phyllosticta citricarpa</name>
    <dbReference type="NCBI Taxonomy" id="55181"/>
    <lineage>
        <taxon>Eukaryota</taxon>
        <taxon>Fungi</taxon>
        <taxon>Dikarya</taxon>
        <taxon>Ascomycota</taxon>
        <taxon>Pezizomycotina</taxon>
        <taxon>Dothideomycetes</taxon>
        <taxon>Dothideomycetes incertae sedis</taxon>
        <taxon>Botryosphaeriales</taxon>
        <taxon>Phyllostictaceae</taxon>
        <taxon>Phyllosticta</taxon>
    </lineage>
</organism>
<comment type="caution">
    <text evidence="3">The sequence shown here is derived from an EMBL/GenBank/DDBJ whole genome shotgun (WGS) entry which is preliminary data.</text>
</comment>
<evidence type="ECO:0000313" key="4">
    <source>
        <dbReference type="Proteomes" id="UP001365128"/>
    </source>
</evidence>
<dbReference type="EMBL" id="JBBPDW010000011">
    <property type="protein sequence ID" value="KAK7548222.1"/>
    <property type="molecule type" value="Genomic_DNA"/>
</dbReference>
<evidence type="ECO:0000256" key="2">
    <source>
        <dbReference type="SAM" id="SignalP"/>
    </source>
</evidence>
<evidence type="ECO:0000256" key="1">
    <source>
        <dbReference type="SAM" id="MobiDB-lite"/>
    </source>
</evidence>
<protein>
    <submittedName>
        <fullName evidence="3">Uncharacterized protein</fullName>
    </submittedName>
</protein>
<feature type="region of interest" description="Disordered" evidence="1">
    <location>
        <begin position="394"/>
        <end position="418"/>
    </location>
</feature>
<evidence type="ECO:0000313" key="3">
    <source>
        <dbReference type="EMBL" id="KAK7548222.1"/>
    </source>
</evidence>
<sequence>MYWYTPPWFSGLCFFCFWSFFLAVGSYARRGPTTCTHVSRMSCSSPDDGRKHACLSVSCLLSPIRWASRSLLRSCRAGGLASFRHFPVVSSRFSLLALLPAVVAPRPVAPIVHVDRRRRPSPEQHHSFALAKPTVSGAPIDDETLPKLPAHQRRSQAAQPQRHCVTPQQEKIAITQQPAPCLFSLSPFQCPRPMKRGASRCRLHCRRRRRRTPCRFSSSSQCTWQPNHSLGGPLRSERRGKSAGYQEPSFRCDGSGIAGLSRPSSSVAVYHLLRTCGALGETEGAAHHHSLLPRQSRVVKLTPPHVPLTGRMTKETRRCDQRAQEASCRAGFSFFGANATVRSSSRSANPAPLAGRPGRYTLFSFENIIHHDLLVTLHRYRHFFFPDPKSPERPIVRGPPSLASRSLGECRRRRVSDV</sequence>
<name>A0ABR1MFY0_9PEZI</name>
<proteinExistence type="predicted"/>
<feature type="chain" id="PRO_5046341547" evidence="2">
    <location>
        <begin position="29"/>
        <end position="418"/>
    </location>
</feature>
<feature type="signal peptide" evidence="2">
    <location>
        <begin position="1"/>
        <end position="28"/>
    </location>
</feature>